<gene>
    <name evidence="6" type="ORF">D0Y65_017764</name>
</gene>
<dbReference type="SUPFAM" id="SSF51197">
    <property type="entry name" value="Clavaminate synthase-like"/>
    <property type="match status" value="1"/>
</dbReference>
<keyword evidence="2" id="KW-0847">Vitamin C</keyword>
<dbReference type="Pfam" id="PF03171">
    <property type="entry name" value="2OG-FeII_Oxy"/>
    <property type="match status" value="1"/>
</dbReference>
<evidence type="ECO:0000259" key="5">
    <source>
        <dbReference type="Pfam" id="PF14226"/>
    </source>
</evidence>
<keyword evidence="7" id="KW-1185">Reference proteome</keyword>
<reference evidence="6 7" key="1">
    <citation type="submission" date="2018-09" db="EMBL/GenBank/DDBJ databases">
        <title>A high-quality reference genome of wild soybean provides a powerful tool to mine soybean genomes.</title>
        <authorList>
            <person name="Xie M."/>
            <person name="Chung C.Y.L."/>
            <person name="Li M.-W."/>
            <person name="Wong F.-L."/>
            <person name="Chan T.-F."/>
            <person name="Lam H.-M."/>
        </authorList>
    </citation>
    <scope>NUCLEOTIDE SEQUENCE [LARGE SCALE GENOMIC DNA]</scope>
    <source>
        <strain evidence="7">cv. W05</strain>
        <tissue evidence="6">Hypocotyl of etiolated seedlings</tissue>
    </source>
</reference>
<dbReference type="AlphaFoldDB" id="A0A445JWF5"/>
<dbReference type="FunFam" id="2.60.120.330:FF:000079">
    <property type="entry name" value="Protein SRG1"/>
    <property type="match status" value="1"/>
</dbReference>
<dbReference type="GO" id="GO:0046872">
    <property type="term" value="F:metal ion binding"/>
    <property type="evidence" value="ECO:0007669"/>
    <property type="project" value="UniProtKB-KW"/>
</dbReference>
<evidence type="ECO:0000259" key="4">
    <source>
        <dbReference type="Pfam" id="PF03171"/>
    </source>
</evidence>
<evidence type="ECO:0000256" key="2">
    <source>
        <dbReference type="ARBA" id="ARBA00022896"/>
    </source>
</evidence>
<evidence type="ECO:0000313" key="7">
    <source>
        <dbReference type="Proteomes" id="UP000289340"/>
    </source>
</evidence>
<dbReference type="PANTHER" id="PTHR47991">
    <property type="entry name" value="OXOGLUTARATE/IRON-DEPENDENT DIOXYGENASE"/>
    <property type="match status" value="1"/>
</dbReference>
<name>A0A445JWF5_GLYSO</name>
<dbReference type="Proteomes" id="UP000289340">
    <property type="component" value="Chromosome 7"/>
</dbReference>
<keyword evidence="1" id="KW-0479">Metal-binding</keyword>
<evidence type="ECO:0000256" key="3">
    <source>
        <dbReference type="ARBA" id="ARBA00023004"/>
    </source>
</evidence>
<feature type="domain" description="Non-haem dioxygenase N-terminal" evidence="5">
    <location>
        <begin position="116"/>
        <end position="212"/>
    </location>
</feature>
<protein>
    <submittedName>
        <fullName evidence="6">Protein SRG1</fullName>
    </submittedName>
</protein>
<dbReference type="InterPro" id="IPR027443">
    <property type="entry name" value="IPNS-like_sf"/>
</dbReference>
<dbReference type="InterPro" id="IPR044861">
    <property type="entry name" value="IPNS-like_FE2OG_OXY"/>
</dbReference>
<dbReference type="GO" id="GO:0031418">
    <property type="term" value="F:L-ascorbic acid binding"/>
    <property type="evidence" value="ECO:0007669"/>
    <property type="project" value="UniProtKB-KW"/>
</dbReference>
<keyword evidence="3" id="KW-0408">Iron</keyword>
<evidence type="ECO:0000256" key="1">
    <source>
        <dbReference type="ARBA" id="ARBA00022723"/>
    </source>
</evidence>
<organism evidence="6 7">
    <name type="scientific">Glycine soja</name>
    <name type="common">Wild soybean</name>
    <dbReference type="NCBI Taxonomy" id="3848"/>
    <lineage>
        <taxon>Eukaryota</taxon>
        <taxon>Viridiplantae</taxon>
        <taxon>Streptophyta</taxon>
        <taxon>Embryophyta</taxon>
        <taxon>Tracheophyta</taxon>
        <taxon>Spermatophyta</taxon>
        <taxon>Magnoliopsida</taxon>
        <taxon>eudicotyledons</taxon>
        <taxon>Gunneridae</taxon>
        <taxon>Pentapetalae</taxon>
        <taxon>rosids</taxon>
        <taxon>fabids</taxon>
        <taxon>Fabales</taxon>
        <taxon>Fabaceae</taxon>
        <taxon>Papilionoideae</taxon>
        <taxon>50 kb inversion clade</taxon>
        <taxon>NPAAA clade</taxon>
        <taxon>indigoferoid/millettioid clade</taxon>
        <taxon>Phaseoleae</taxon>
        <taxon>Glycine</taxon>
        <taxon>Glycine subgen. Soja</taxon>
    </lineage>
</organism>
<proteinExistence type="predicted"/>
<sequence length="418" mass="48276">MSLNVDEEDLLTEMEEALTSSPFIPLENVQEVARNSPLQKKESYEDNTNGGFNPLSVSLTFGNSIGAVEGKNWRNLKEPLEMLLLLAEDTLARLEGLDLNQEGEALTDSSEYRPWGSPEELLKLEVACKDWGFFRIVNHGVQKELMQKMKDATSEFYNLPIEEKNKYAMASNEIQGYGKGYLVSEKQTLDKSDSLMLHIYPTRYRKLQFWPKTPEGFKEIIEAYAYEIRRIGEELLSSLSMIMGMQKHVLLELHKESRQALRMNYYPPCSTHELVLGLLKISNIIILLMQVDDVIELEIQHQGGWVPMTPISNALVVKIRDVIEMWSNGKYKSVEHRAVTKKKRRISYALFFCPQHDVEVEPLDHMIDAQNPKLYQKVRFGDYLRQSVQSKLEGKTHLNVVRIDDSDLRIQDYKEKKV</sequence>
<dbReference type="EMBL" id="QZWG01000007">
    <property type="protein sequence ID" value="RZC02810.1"/>
    <property type="molecule type" value="Genomic_DNA"/>
</dbReference>
<evidence type="ECO:0000313" key="6">
    <source>
        <dbReference type="EMBL" id="RZC02810.1"/>
    </source>
</evidence>
<dbReference type="Pfam" id="PF14226">
    <property type="entry name" value="DIOX_N"/>
    <property type="match status" value="1"/>
</dbReference>
<comment type="caution">
    <text evidence="6">The sequence shown here is derived from an EMBL/GenBank/DDBJ whole genome shotgun (WGS) entry which is preliminary data.</text>
</comment>
<feature type="domain" description="Isopenicillin N synthase-like Fe(2+) 2OG dioxygenase" evidence="4">
    <location>
        <begin position="259"/>
        <end position="354"/>
    </location>
</feature>
<dbReference type="InterPro" id="IPR026992">
    <property type="entry name" value="DIOX_N"/>
</dbReference>
<dbReference type="Gene3D" id="2.60.120.330">
    <property type="entry name" value="B-lactam Antibiotic, Isopenicillin N Synthase, Chain"/>
    <property type="match status" value="1"/>
</dbReference>
<dbReference type="InterPro" id="IPR050295">
    <property type="entry name" value="Plant_2OG-oxidoreductases"/>
</dbReference>
<accession>A0A445JWF5</accession>